<dbReference type="EMBL" id="JH109152">
    <property type="protein sequence ID" value="EGW21681.1"/>
    <property type="molecule type" value="Genomic_DNA"/>
</dbReference>
<organism evidence="3 4">
    <name type="scientific">Methylobacter tundripaludum (strain ATCC BAA-1195 / DSM 17260 / SV96)</name>
    <dbReference type="NCBI Taxonomy" id="697282"/>
    <lineage>
        <taxon>Bacteria</taxon>
        <taxon>Pseudomonadati</taxon>
        <taxon>Pseudomonadota</taxon>
        <taxon>Gammaproteobacteria</taxon>
        <taxon>Methylococcales</taxon>
        <taxon>Methylococcaceae</taxon>
        <taxon>Methylobacter</taxon>
    </lineage>
</organism>
<dbReference type="eggNOG" id="COG1336">
    <property type="taxonomic scope" value="Bacteria"/>
</dbReference>
<dbReference type="RefSeq" id="WP_006889657.1">
    <property type="nucleotide sequence ID" value="NZ_JH109152.1"/>
</dbReference>
<accession>G3IV68</accession>
<dbReference type="PANTHER" id="PTHR36700">
    <property type="entry name" value="CRISPR SYSTEM CMR SUBUNIT CMR4"/>
    <property type="match status" value="1"/>
</dbReference>
<keyword evidence="4" id="KW-1185">Reference proteome</keyword>
<dbReference type="InterPro" id="IPR005537">
    <property type="entry name" value="RAMP_III_fam"/>
</dbReference>
<dbReference type="InterPro" id="IPR013410">
    <property type="entry name" value="CRISPR-assoc_RAMP_Cmr4"/>
</dbReference>
<dbReference type="Proteomes" id="UP000004664">
    <property type="component" value="Unassembled WGS sequence"/>
</dbReference>
<dbReference type="HOGENOM" id="CLU_047795_0_0_6"/>
<dbReference type="STRING" id="697282.Mettu_0455"/>
<dbReference type="AlphaFoldDB" id="G3IV68"/>
<reference evidence="3 4" key="1">
    <citation type="submission" date="2011-06" db="EMBL/GenBank/DDBJ databases">
        <title>Genomic sequence of Methylobacter tundripaludum SV96.</title>
        <authorList>
            <consortium name="US DOE Joint Genome Institute"/>
            <person name="Lucas S."/>
            <person name="Han J."/>
            <person name="Lapidus A."/>
            <person name="Cheng J.-F."/>
            <person name="Goodwin L."/>
            <person name="Pitluck S."/>
            <person name="Held B."/>
            <person name="Detter J.C."/>
            <person name="Han C."/>
            <person name="Tapia R."/>
            <person name="Land M."/>
            <person name="Hauser L."/>
            <person name="Kyrpides N."/>
            <person name="Ivanova N."/>
            <person name="Ovchinnikova G."/>
            <person name="Pagani I."/>
            <person name="Klotz M.G."/>
            <person name="Dispirito A.A."/>
            <person name="Murrell J.C."/>
            <person name="Dunfield P."/>
            <person name="Kalyuzhnaya M.G."/>
            <person name="Svenning M."/>
            <person name="Trotsenko Y.A."/>
            <person name="Stein L.Y."/>
            <person name="Woyke T."/>
        </authorList>
    </citation>
    <scope>NUCLEOTIDE SEQUENCE [LARGE SCALE GENOMIC DNA]</scope>
    <source>
        <strain evidence="4">ATCC BAA-1195 / DSM 17260 / SV96</strain>
    </source>
</reference>
<protein>
    <submittedName>
        <fullName evidence="3">CRISPR-associated RAMP protein, Cmr4 family</fullName>
    </submittedName>
</protein>
<evidence type="ECO:0000256" key="1">
    <source>
        <dbReference type="ARBA" id="ARBA00023118"/>
    </source>
</evidence>
<evidence type="ECO:0000313" key="4">
    <source>
        <dbReference type="Proteomes" id="UP000004664"/>
    </source>
</evidence>
<gene>
    <name evidence="3" type="ORF">Mettu_0455</name>
</gene>
<feature type="domain" description="CRISPR type III-associated protein" evidence="2">
    <location>
        <begin position="9"/>
        <end position="287"/>
    </location>
</feature>
<dbReference type="PANTHER" id="PTHR36700:SF1">
    <property type="entry name" value="CRISPR SYSTEM CMR SUBUNIT CMR4"/>
    <property type="match status" value="1"/>
</dbReference>
<dbReference type="OrthoDB" id="9789361at2"/>
<evidence type="ECO:0000313" key="3">
    <source>
        <dbReference type="EMBL" id="EGW21681.1"/>
    </source>
</evidence>
<dbReference type="GO" id="GO:0051607">
    <property type="term" value="P:defense response to virus"/>
    <property type="evidence" value="ECO:0007669"/>
    <property type="project" value="UniProtKB-KW"/>
</dbReference>
<evidence type="ECO:0000259" key="2">
    <source>
        <dbReference type="Pfam" id="PF03787"/>
    </source>
</evidence>
<keyword evidence="1" id="KW-0051">Antiviral defense</keyword>
<proteinExistence type="predicted"/>
<dbReference type="Pfam" id="PF03787">
    <property type="entry name" value="RAMPs"/>
    <property type="match status" value="1"/>
</dbReference>
<sequence>MTPQSRLITLQAITFLHPGTGQTTGVVDLPIQREVHTGYPMFASSGFKGSLRDKAEQLWNKEPDNVKTLFGSSVNGDETNTSAGAFSITDARILAFPVRSLQQVFVWVTCPMVIQRLLRDIELIGYGKPEIALDDALALVEAKALAATGSPLKDLLILEDVNFNVTANKTVDAIVELLTPLLDGQAGFDGKRLVVIPNDDFQHLVRYATQVSARIQLNDESKTSDNLWYEETLPPETLMYALALCHDPRRGNDQIQDAGQVAQKLQALLEDRFLQIGGNETVGQGWCCVKISGGQS</sequence>
<dbReference type="NCBIfam" id="TIGR02580">
    <property type="entry name" value="cas_RAMP_Cmr4"/>
    <property type="match status" value="1"/>
</dbReference>
<name>G3IV68_METTV</name>